<reference evidence="1 2" key="1">
    <citation type="submission" date="2021-01" db="EMBL/GenBank/DDBJ databases">
        <title>Genome public.</title>
        <authorList>
            <person name="Liu C."/>
            <person name="Sun Q."/>
        </authorList>
    </citation>
    <scope>NUCLEOTIDE SEQUENCE [LARGE SCALE GENOMIC DNA]</scope>
    <source>
        <strain evidence="1 2">YIM B02515</strain>
    </source>
</reference>
<organism evidence="1 2">
    <name type="scientific">Clostridium rhizosphaerae</name>
    <dbReference type="NCBI Taxonomy" id="2803861"/>
    <lineage>
        <taxon>Bacteria</taxon>
        <taxon>Bacillati</taxon>
        <taxon>Bacillota</taxon>
        <taxon>Clostridia</taxon>
        <taxon>Eubacteriales</taxon>
        <taxon>Clostridiaceae</taxon>
        <taxon>Clostridium</taxon>
    </lineage>
</organism>
<accession>A0ABS1TGE8</accession>
<evidence type="ECO:0000313" key="1">
    <source>
        <dbReference type="EMBL" id="MBL4938448.1"/>
    </source>
</evidence>
<protein>
    <submittedName>
        <fullName evidence="1">Uncharacterized protein</fullName>
    </submittedName>
</protein>
<sequence>MLLTVFRDGERAANNMRLVWGVSSDGAITVQRLLLLHQFLIMLGIINRLIDLH</sequence>
<dbReference type="EMBL" id="JAESWC010000020">
    <property type="protein sequence ID" value="MBL4938448.1"/>
    <property type="molecule type" value="Genomic_DNA"/>
</dbReference>
<comment type="caution">
    <text evidence="1">The sequence shown here is derived from an EMBL/GenBank/DDBJ whole genome shotgun (WGS) entry which is preliminary data.</text>
</comment>
<proteinExistence type="predicted"/>
<dbReference type="Proteomes" id="UP000632377">
    <property type="component" value="Unassembled WGS sequence"/>
</dbReference>
<gene>
    <name evidence="1" type="ORF">JK636_22310</name>
</gene>
<evidence type="ECO:0000313" key="2">
    <source>
        <dbReference type="Proteomes" id="UP000632377"/>
    </source>
</evidence>
<dbReference type="RefSeq" id="WP_202751189.1">
    <property type="nucleotide sequence ID" value="NZ_JAESWC010000020.1"/>
</dbReference>
<keyword evidence="2" id="KW-1185">Reference proteome</keyword>
<name>A0ABS1TGE8_9CLOT</name>